<dbReference type="EMBL" id="JAACYR010000022">
    <property type="protein sequence ID" value="NDJ89146.1"/>
    <property type="molecule type" value="Genomic_DNA"/>
</dbReference>
<name>A0A7K3LBX8_9MYCO</name>
<evidence type="ECO:0000256" key="1">
    <source>
        <dbReference type="SAM" id="SignalP"/>
    </source>
</evidence>
<gene>
    <name evidence="2" type="ORF">GWR20_08250</name>
</gene>
<dbReference type="AlphaFoldDB" id="A0A7K3LBX8"/>
<evidence type="ECO:0000313" key="2">
    <source>
        <dbReference type="EMBL" id="NDJ89146.1"/>
    </source>
</evidence>
<feature type="chain" id="PRO_5029464772" evidence="1">
    <location>
        <begin position="24"/>
        <end position="185"/>
    </location>
</feature>
<protein>
    <submittedName>
        <fullName evidence="2">Uncharacterized protein</fullName>
    </submittedName>
</protein>
<keyword evidence="1" id="KW-0732">Signal</keyword>
<dbReference type="Proteomes" id="UP000466523">
    <property type="component" value="Unassembled WGS sequence"/>
</dbReference>
<evidence type="ECO:0000313" key="3">
    <source>
        <dbReference type="Proteomes" id="UP000466523"/>
    </source>
</evidence>
<organism evidence="2 3">
    <name type="scientific">Mycolicibacter kumamotonensis</name>
    <dbReference type="NCBI Taxonomy" id="354243"/>
    <lineage>
        <taxon>Bacteria</taxon>
        <taxon>Bacillati</taxon>
        <taxon>Actinomycetota</taxon>
        <taxon>Actinomycetes</taxon>
        <taxon>Mycobacteriales</taxon>
        <taxon>Mycobacteriaceae</taxon>
        <taxon>Mycolicibacter</taxon>
    </lineage>
</organism>
<comment type="caution">
    <text evidence="2">The sequence shown here is derived from an EMBL/GenBank/DDBJ whole genome shotgun (WGS) entry which is preliminary data.</text>
</comment>
<sequence>MRRLLVAACAAMAVLATAPDAVAANEVPDLDPLIDISGPLPATAADLSATPDLVFTTPTGLVCRKSHGMVTHNVVCQGTFPGSPPGTRSVTLTAVSARGDGPALFLNTAADRLRGDPERVPAVALGVNQKIVFWDFSPTESLVCGIPPGTELACVLKAVNENGPKSSGRPVTHGFVVSAPQSDVF</sequence>
<proteinExistence type="predicted"/>
<dbReference type="RefSeq" id="WP_131813801.1">
    <property type="nucleotide sequence ID" value="NZ_JAACYR010000022.1"/>
</dbReference>
<accession>A0A7K3LBX8</accession>
<dbReference type="OrthoDB" id="4761987at2"/>
<feature type="signal peptide" evidence="1">
    <location>
        <begin position="1"/>
        <end position="23"/>
    </location>
</feature>
<reference evidence="2 3" key="1">
    <citation type="submission" date="2020-01" db="EMBL/GenBank/DDBJ databases">
        <authorList>
            <person name="Sanchez-Estrada R."/>
            <person name="Gonzalez-Y-Merchand J.A."/>
            <person name="Rivera-Gutierrez S."/>
        </authorList>
    </citation>
    <scope>NUCLEOTIDE SEQUENCE [LARGE SCALE GENOMIC DNA]</scope>
    <source>
        <strain evidence="2 3">CST 7247</strain>
    </source>
</reference>